<dbReference type="Pfam" id="PF00216">
    <property type="entry name" value="Bac_DNA_binding"/>
    <property type="match status" value="1"/>
</dbReference>
<dbReference type="AlphaFoldDB" id="A0A3B0XSK6"/>
<dbReference type="GO" id="GO:0003677">
    <property type="term" value="F:DNA binding"/>
    <property type="evidence" value="ECO:0007669"/>
    <property type="project" value="InterPro"/>
</dbReference>
<dbReference type="SUPFAM" id="SSF47729">
    <property type="entry name" value="IHF-like DNA-binding proteins"/>
    <property type="match status" value="1"/>
</dbReference>
<dbReference type="CDD" id="cd13834">
    <property type="entry name" value="HU_like"/>
    <property type="match status" value="1"/>
</dbReference>
<accession>A0A3B0XSK6</accession>
<dbReference type="Gene3D" id="4.10.520.10">
    <property type="entry name" value="IHF-like DNA-binding proteins"/>
    <property type="match status" value="1"/>
</dbReference>
<sequence length="120" mass="13412">MAAKKKVTATTEKKVKAIKSKMTKSEILNELSEKCDLSKKQIAGIFDELAHLINRHIKKGGAGEFAFPGLMKIKAVKKKPQPAKKNHWVPLLKEFRDIPAKPASIRVKVTPLKALKEMVK</sequence>
<dbReference type="InterPro" id="IPR010992">
    <property type="entry name" value="IHF-like_DNA-bd_dom_sf"/>
</dbReference>
<dbReference type="EMBL" id="UOFL01000015">
    <property type="protein sequence ID" value="VAW71238.1"/>
    <property type="molecule type" value="Genomic_DNA"/>
</dbReference>
<proteinExistence type="predicted"/>
<name>A0A3B0XSK6_9ZZZZ</name>
<dbReference type="SMART" id="SM00411">
    <property type="entry name" value="BHL"/>
    <property type="match status" value="1"/>
</dbReference>
<gene>
    <name evidence="1" type="ORF">MNBD_GAMMA12-1435</name>
</gene>
<evidence type="ECO:0008006" key="2">
    <source>
        <dbReference type="Google" id="ProtNLM"/>
    </source>
</evidence>
<organism evidence="1">
    <name type="scientific">hydrothermal vent metagenome</name>
    <dbReference type="NCBI Taxonomy" id="652676"/>
    <lineage>
        <taxon>unclassified sequences</taxon>
        <taxon>metagenomes</taxon>
        <taxon>ecological metagenomes</taxon>
    </lineage>
</organism>
<reference evidence="1" key="1">
    <citation type="submission" date="2018-06" db="EMBL/GenBank/DDBJ databases">
        <authorList>
            <person name="Zhirakovskaya E."/>
        </authorList>
    </citation>
    <scope>NUCLEOTIDE SEQUENCE</scope>
</reference>
<dbReference type="InterPro" id="IPR000119">
    <property type="entry name" value="Hist_DNA-bd"/>
</dbReference>
<evidence type="ECO:0000313" key="1">
    <source>
        <dbReference type="EMBL" id="VAW71238.1"/>
    </source>
</evidence>
<dbReference type="GO" id="GO:0030527">
    <property type="term" value="F:structural constituent of chromatin"/>
    <property type="evidence" value="ECO:0007669"/>
    <property type="project" value="InterPro"/>
</dbReference>
<protein>
    <recommendedName>
        <fullName evidence="2">Histone-like bacterial DNA-binding protein</fullName>
    </recommendedName>
</protein>